<dbReference type="PANTHER" id="PTHR30604">
    <property type="entry name" value="PROTEIN TRANSPORT PROTEIN HOFQ"/>
    <property type="match status" value="1"/>
</dbReference>
<dbReference type="Gene3D" id="2.60.40.3470">
    <property type="match status" value="1"/>
</dbReference>
<evidence type="ECO:0000256" key="2">
    <source>
        <dbReference type="ARBA" id="ARBA00006304"/>
    </source>
</evidence>
<comment type="caution">
    <text evidence="15">The sequence shown here is derived from an EMBL/GenBank/DDBJ whole genome shotgun (WGS) entry which is preliminary data.</text>
</comment>
<comment type="subunit">
    <text evidence="11">Homododecamer. Tetramer of trimer.</text>
</comment>
<keyword evidence="6" id="KW-0653">Protein transport</keyword>
<dbReference type="PANTHER" id="PTHR30604:SF1">
    <property type="entry name" value="DNA UTILIZATION PROTEIN HOFQ"/>
    <property type="match status" value="1"/>
</dbReference>
<evidence type="ECO:0000313" key="15">
    <source>
        <dbReference type="EMBL" id="NMG03124.1"/>
    </source>
</evidence>
<evidence type="ECO:0000256" key="9">
    <source>
        <dbReference type="ARBA" id="ARBA00023287"/>
    </source>
</evidence>
<dbReference type="Gene3D" id="3.30.1370.120">
    <property type="match status" value="1"/>
</dbReference>
<dbReference type="GO" id="GO:0009279">
    <property type="term" value="C:cell outer membrane"/>
    <property type="evidence" value="ECO:0007669"/>
    <property type="project" value="UniProtKB-SubCell"/>
</dbReference>
<evidence type="ECO:0000256" key="11">
    <source>
        <dbReference type="ARBA" id="ARBA00025897"/>
    </source>
</evidence>
<dbReference type="Proteomes" id="UP000599523">
    <property type="component" value="Unassembled WGS sequence"/>
</dbReference>
<dbReference type="InterPro" id="IPR001775">
    <property type="entry name" value="GspD/PilQ"/>
</dbReference>
<dbReference type="InterPro" id="IPR013355">
    <property type="entry name" value="Pilus_4_PilQ"/>
</dbReference>
<dbReference type="EMBL" id="WTVM01000043">
    <property type="protein sequence ID" value="NMG03124.1"/>
    <property type="molecule type" value="Genomic_DNA"/>
</dbReference>
<evidence type="ECO:0000256" key="6">
    <source>
        <dbReference type="ARBA" id="ARBA00022927"/>
    </source>
</evidence>
<keyword evidence="16" id="KW-1185">Reference proteome</keyword>
<dbReference type="SMART" id="SM00965">
    <property type="entry name" value="STN"/>
    <property type="match status" value="1"/>
</dbReference>
<evidence type="ECO:0000256" key="1">
    <source>
        <dbReference type="ARBA" id="ARBA00004442"/>
    </source>
</evidence>
<dbReference type="InterPro" id="IPR004846">
    <property type="entry name" value="T2SS/T3SS_dom"/>
</dbReference>
<protein>
    <recommendedName>
        <fullName evidence="3">Type IV pilus biogenesis and competence protein PilQ</fullName>
    </recommendedName>
</protein>
<dbReference type="NCBIfam" id="TIGR02515">
    <property type="entry name" value="IV_pilus_PilQ"/>
    <property type="match status" value="1"/>
</dbReference>
<feature type="chain" id="PRO_5037822939" description="Type IV pilus biogenesis and competence protein PilQ" evidence="13">
    <location>
        <begin position="28"/>
        <end position="708"/>
    </location>
</feature>
<name>A0A972F7D5_9RHOO</name>
<keyword evidence="9" id="KW-0178">Competence</keyword>
<dbReference type="InterPro" id="IPR004845">
    <property type="entry name" value="T2SS_GspD_CS"/>
</dbReference>
<evidence type="ECO:0000256" key="4">
    <source>
        <dbReference type="ARBA" id="ARBA00022448"/>
    </source>
</evidence>
<dbReference type="InterPro" id="IPR011662">
    <property type="entry name" value="Secretin/TonB_short_N"/>
</dbReference>
<feature type="domain" description="Secretin/TonB short N-terminal" evidence="14">
    <location>
        <begin position="315"/>
        <end position="363"/>
    </location>
</feature>
<evidence type="ECO:0000256" key="7">
    <source>
        <dbReference type="ARBA" id="ARBA00023136"/>
    </source>
</evidence>
<dbReference type="PROSITE" id="PS00875">
    <property type="entry name" value="T2SP_D"/>
    <property type="match status" value="1"/>
</dbReference>
<feature type="signal peptide" evidence="13">
    <location>
        <begin position="1"/>
        <end position="27"/>
    </location>
</feature>
<evidence type="ECO:0000256" key="12">
    <source>
        <dbReference type="RuleBase" id="RU004004"/>
    </source>
</evidence>
<evidence type="ECO:0000259" key="14">
    <source>
        <dbReference type="SMART" id="SM00965"/>
    </source>
</evidence>
<evidence type="ECO:0000256" key="5">
    <source>
        <dbReference type="ARBA" id="ARBA00022729"/>
    </source>
</evidence>
<dbReference type="InterPro" id="IPR051808">
    <property type="entry name" value="Type_IV_pilus_biogenesis"/>
</dbReference>
<evidence type="ECO:0000313" key="16">
    <source>
        <dbReference type="Proteomes" id="UP000599523"/>
    </source>
</evidence>
<dbReference type="PRINTS" id="PR00811">
    <property type="entry name" value="BCTERIALGSPD"/>
</dbReference>
<gene>
    <name evidence="15" type="primary">pilQ</name>
    <name evidence="15" type="ORF">GPA21_09065</name>
</gene>
<comment type="similarity">
    <text evidence="2">Belongs to the bacterial secretin family. PilQ subfamily.</text>
</comment>
<organism evidence="15 16">
    <name type="scientific">Azoarcus taiwanensis</name>
    <dbReference type="NCBI Taxonomy" id="666964"/>
    <lineage>
        <taxon>Bacteria</taxon>
        <taxon>Pseudomonadati</taxon>
        <taxon>Pseudomonadota</taxon>
        <taxon>Betaproteobacteria</taxon>
        <taxon>Rhodocyclales</taxon>
        <taxon>Zoogloeaceae</taxon>
        <taxon>Azoarcus</taxon>
    </lineage>
</organism>
<keyword evidence="4 12" id="KW-0813">Transport</keyword>
<dbReference type="Pfam" id="PF03958">
    <property type="entry name" value="Secretin_N"/>
    <property type="match status" value="1"/>
</dbReference>
<reference evidence="15" key="1">
    <citation type="submission" date="2019-12" db="EMBL/GenBank/DDBJ databases">
        <title>Comparative genomics gives insights into the taxonomy of the Azoarcus-Aromatoleum group and reveals separate origins of nif in the plant-associated Azoarcus and non-plant-associated Aromatoleum sub-groups.</title>
        <authorList>
            <person name="Lafos M."/>
            <person name="Maluk M."/>
            <person name="Batista M."/>
            <person name="Junghare M."/>
            <person name="Carmona M."/>
            <person name="Faoro H."/>
            <person name="Cruz L.M."/>
            <person name="Battistoni F."/>
            <person name="De Souza E."/>
            <person name="Pedrosa F."/>
            <person name="Chen W.-M."/>
            <person name="Poole P.S."/>
            <person name="Dixon R.A."/>
            <person name="James E.K."/>
        </authorList>
    </citation>
    <scope>NUCLEOTIDE SEQUENCE</scope>
    <source>
        <strain evidence="15">NSC3</strain>
    </source>
</reference>
<dbReference type="Gene3D" id="2.60.40.3500">
    <property type="match status" value="1"/>
</dbReference>
<dbReference type="InterPro" id="IPR005644">
    <property type="entry name" value="NolW-like"/>
</dbReference>
<evidence type="ECO:0000256" key="10">
    <source>
        <dbReference type="ARBA" id="ARBA00024678"/>
    </source>
</evidence>
<dbReference type="Pfam" id="PF11741">
    <property type="entry name" value="AMIN"/>
    <property type="match status" value="2"/>
</dbReference>
<keyword evidence="7" id="KW-0472">Membrane</keyword>
<comment type="subcellular location">
    <subcellularLocation>
        <location evidence="1 12">Cell outer membrane</location>
    </subcellularLocation>
</comment>
<dbReference type="InterPro" id="IPR038591">
    <property type="entry name" value="NolW-like_sf"/>
</dbReference>
<dbReference type="Gene3D" id="3.30.1370.130">
    <property type="match status" value="1"/>
</dbReference>
<keyword evidence="8" id="KW-0998">Cell outer membrane</keyword>
<evidence type="ECO:0000256" key="3">
    <source>
        <dbReference type="ARBA" id="ARBA00014124"/>
    </source>
</evidence>
<dbReference type="InterPro" id="IPR021731">
    <property type="entry name" value="AMIN_dom"/>
</dbReference>
<dbReference type="GO" id="GO:0009306">
    <property type="term" value="P:protein secretion"/>
    <property type="evidence" value="ECO:0007669"/>
    <property type="project" value="InterPro"/>
</dbReference>
<evidence type="ECO:0000256" key="8">
    <source>
        <dbReference type="ARBA" id="ARBA00023237"/>
    </source>
</evidence>
<dbReference type="AlphaFoldDB" id="A0A972F7D5"/>
<proteinExistence type="inferred from homology"/>
<sequence>MKRQSILALFAATMLFGAYIPSAVAQAAAAGEVQAAQNRIENLQVAEQGGSIFIRVTLAEPMDSPPASFSVANPARIAFDFPSTANALGRSQQSIEQGDLRSANIVQAGDRTRLVLNMLRVPPYETRVEGREVIIALNPTAGEATARTQVSQALANFATPTPEFRQDVRAVRDIQFRRGTDGEGRIVVELATPDTGIDIRQQGGNLVVEFLKTSLPDHLQRRSDVTDFGTPISSMTAQAMGENARLLITPTGMWEHNAYQSDTQFVLEVRRLVEDPSRLVQGVRPGEYGGEKLSLNFQNIDVRSVLQVIADFTDFNIVTSDSVTGNLTLRLQDVPWDQALDIILQAKGLDQRKTGNVIWIAPAQELADRERQQLEARAQVGDLEPLITESFQVNYHRASEIVSFLTAREQTVLSPRGTVTHDERSNKVFITDVGSRLDAVRRLINEIDIAPRQVLIEARIVEANKDFARDLGVRLNIGSSASFGIGGGARAGFGRVQNGTFVGGALTGGGSGFSTFGGDPVASFSTLNLALFNRAATRFVNLELAALESDNRGRVVSSPRVLTANQVEASIEQGTEIAYRTESSAGATTVEFKKAVLSLRVTPQITPDGRVQLRVQVNKDRPIFFPGISEPGIDTKNVTTEVLVENGGTVVIGGIYEEEETTGVARVPVLGELPVVGGLFRNTRTVSDRKELMVFITPRIVTDSLTLR</sequence>
<evidence type="ECO:0000256" key="13">
    <source>
        <dbReference type="SAM" id="SignalP"/>
    </source>
</evidence>
<comment type="function">
    <text evidence="10">Required for type IV pilus biogenesis and competence. Could function as a pore for exit of the pilus but also as a channel for entry of heme and antimicrobial agents and uptake of transforming DNA.</text>
</comment>
<dbReference type="RefSeq" id="WP_168987881.1">
    <property type="nucleotide sequence ID" value="NZ_CAWPHM010000268.1"/>
</dbReference>
<dbReference type="Pfam" id="PF07660">
    <property type="entry name" value="STN"/>
    <property type="match status" value="1"/>
</dbReference>
<dbReference type="GO" id="GO:0030420">
    <property type="term" value="P:establishment of competence for transformation"/>
    <property type="evidence" value="ECO:0007669"/>
    <property type="project" value="UniProtKB-KW"/>
</dbReference>
<dbReference type="Pfam" id="PF00263">
    <property type="entry name" value="Secretin"/>
    <property type="match status" value="1"/>
</dbReference>
<keyword evidence="5 13" id="KW-0732">Signal</keyword>
<accession>A0A972F7D5</accession>